<proteinExistence type="predicted"/>
<feature type="transmembrane region" description="Helical" evidence="1">
    <location>
        <begin position="20"/>
        <end position="43"/>
    </location>
</feature>
<organism evidence="2 3">
    <name type="scientific">Shivajiella indica</name>
    <dbReference type="NCBI Taxonomy" id="872115"/>
    <lineage>
        <taxon>Bacteria</taxon>
        <taxon>Pseudomonadati</taxon>
        <taxon>Bacteroidota</taxon>
        <taxon>Cytophagia</taxon>
        <taxon>Cytophagales</taxon>
        <taxon>Cyclobacteriaceae</taxon>
        <taxon>Shivajiella</taxon>
    </lineage>
</organism>
<comment type="caution">
    <text evidence="2">The sequence shown here is derived from an EMBL/GenBank/DDBJ whole genome shotgun (WGS) entry which is preliminary data.</text>
</comment>
<dbReference type="InterPro" id="IPR026265">
    <property type="entry name" value="LptC"/>
</dbReference>
<keyword evidence="1" id="KW-1133">Transmembrane helix</keyword>
<evidence type="ECO:0000313" key="2">
    <source>
        <dbReference type="EMBL" id="MFD2203904.1"/>
    </source>
</evidence>
<name>A0ABW5BEE7_9BACT</name>
<dbReference type="InterPro" id="IPR010664">
    <property type="entry name" value="LipoPS_assembly_LptC-rel"/>
</dbReference>
<evidence type="ECO:0000313" key="3">
    <source>
        <dbReference type="Proteomes" id="UP001597414"/>
    </source>
</evidence>
<dbReference type="NCBIfam" id="TIGR04409">
    <property type="entry name" value="LptC_YrbK"/>
    <property type="match status" value="1"/>
</dbReference>
<dbReference type="RefSeq" id="WP_380807021.1">
    <property type="nucleotide sequence ID" value="NZ_JBHUIV010000035.1"/>
</dbReference>
<evidence type="ECO:0000256" key="1">
    <source>
        <dbReference type="SAM" id="Phobius"/>
    </source>
</evidence>
<sequence>MLLLYLMTSLNFFYHPFQSFGIFVVMNRIIVLVFCLIFSISLVSCKEEVDSSILEAYVGPISEAYDIDLYHSDSAIVRTHLKAKKQIEFESGDFEFPEGIEIVFFDVKGKITTTMNANKGYYTRKDNIYRGEGNVRVNNLEKDQSLSSEELFWDPNAKKIYTDKFVTVQEKLTIFNGTGMEADENFTEYKLFKITNSRTILPGEGS</sequence>
<protein>
    <submittedName>
        <fullName evidence="2">LPS export ABC transporter periplasmic protein LptC</fullName>
    </submittedName>
</protein>
<gene>
    <name evidence="2" type="primary">lptC</name>
    <name evidence="2" type="ORF">ACFSKV_20170</name>
</gene>
<dbReference type="Proteomes" id="UP001597414">
    <property type="component" value="Unassembled WGS sequence"/>
</dbReference>
<keyword evidence="1" id="KW-0472">Membrane</keyword>
<reference evidence="3" key="1">
    <citation type="journal article" date="2019" name="Int. J. Syst. Evol. Microbiol.">
        <title>The Global Catalogue of Microorganisms (GCM) 10K type strain sequencing project: providing services to taxonomists for standard genome sequencing and annotation.</title>
        <authorList>
            <consortium name="The Broad Institute Genomics Platform"/>
            <consortium name="The Broad Institute Genome Sequencing Center for Infectious Disease"/>
            <person name="Wu L."/>
            <person name="Ma J."/>
        </authorList>
    </citation>
    <scope>NUCLEOTIDE SEQUENCE [LARGE SCALE GENOMIC DNA]</scope>
    <source>
        <strain evidence="3">KCTC 19812</strain>
    </source>
</reference>
<dbReference type="Gene3D" id="2.60.450.10">
    <property type="entry name" value="Lipopolysaccharide (LPS) transport protein A like domain"/>
    <property type="match status" value="1"/>
</dbReference>
<keyword evidence="3" id="KW-1185">Reference proteome</keyword>
<dbReference type="EMBL" id="JBHUIV010000035">
    <property type="protein sequence ID" value="MFD2203904.1"/>
    <property type="molecule type" value="Genomic_DNA"/>
</dbReference>
<keyword evidence="1" id="KW-0812">Transmembrane</keyword>
<dbReference type="Pfam" id="PF06835">
    <property type="entry name" value="LptC"/>
    <property type="match status" value="1"/>
</dbReference>
<accession>A0ABW5BEE7</accession>